<evidence type="ECO:0000313" key="1">
    <source>
        <dbReference type="EMBL" id="ABL97313.1"/>
    </source>
</evidence>
<dbReference type="EMBL" id="EF107102">
    <property type="protein sequence ID" value="ABL97313.1"/>
    <property type="molecule type" value="Genomic_DNA"/>
</dbReference>
<sequence>MSILYADSHVDSCTITNGVFSAAQVTDNAGDEYCASAPESYEIVAYEMYLCTAAPTAPTLSSSMGLDNCFKNWESSAGATLPLQQNQTRDMPGTMSRPSNGTYTHGVMLIDNTFGITMAMQFDGTMGGQDGTSGVFCASVAGNETYGSGGNIPSASSTCGSSAITPGKFVETLTSFDSGDFDADVSADNLNGTSASISGYLVDTDGNLAENDADVDKLIGSLVFADAVNFTEATTTLTMLFNVGEGMSLYDDGSDQITFGSGPFQAILTTD</sequence>
<organism evidence="1">
    <name type="scientific">uncultured marine bacterium HF10_12C08</name>
    <dbReference type="NCBI Taxonomy" id="415444"/>
    <lineage>
        <taxon>Bacteria</taxon>
        <taxon>environmental samples</taxon>
    </lineage>
</organism>
<protein>
    <submittedName>
        <fullName evidence="1">Uncharacterized protein</fullName>
    </submittedName>
</protein>
<dbReference type="AlphaFoldDB" id="A4GJL8"/>
<proteinExistence type="predicted"/>
<name>A4GJL8_9BACT</name>
<reference evidence="1" key="1">
    <citation type="journal article" date="2007" name="Environ. Microbiol.">
        <title>Proteorhodopsin photosystem gene clusters exhibit co-evolutionary trends and shared ancestry among diverse marine microbial phyla.</title>
        <authorList>
            <person name="McCarren J."/>
            <person name="Delong E.F."/>
        </authorList>
    </citation>
    <scope>NUCLEOTIDE SEQUENCE</scope>
</reference>
<gene>
    <name evidence="1" type="ORF">ALOHA_HF1012C08.0017</name>
</gene>
<accession>A4GJL8</accession>